<name>A0A8H7D584_9AGAR</name>
<dbReference type="OrthoDB" id="3334523at2759"/>
<dbReference type="EMBL" id="JACAZI010000005">
    <property type="protein sequence ID" value="KAF7359817.1"/>
    <property type="molecule type" value="Genomic_DNA"/>
</dbReference>
<organism evidence="1 2">
    <name type="scientific">Mycena venus</name>
    <dbReference type="NCBI Taxonomy" id="2733690"/>
    <lineage>
        <taxon>Eukaryota</taxon>
        <taxon>Fungi</taxon>
        <taxon>Dikarya</taxon>
        <taxon>Basidiomycota</taxon>
        <taxon>Agaricomycotina</taxon>
        <taxon>Agaricomycetes</taxon>
        <taxon>Agaricomycetidae</taxon>
        <taxon>Agaricales</taxon>
        <taxon>Marasmiineae</taxon>
        <taxon>Mycenaceae</taxon>
        <taxon>Mycena</taxon>
    </lineage>
</organism>
<dbReference type="AlphaFoldDB" id="A0A8H7D584"/>
<comment type="caution">
    <text evidence="1">The sequence shown here is derived from an EMBL/GenBank/DDBJ whole genome shotgun (WGS) entry which is preliminary data.</text>
</comment>
<dbReference type="Proteomes" id="UP000620124">
    <property type="component" value="Unassembled WGS sequence"/>
</dbReference>
<proteinExistence type="predicted"/>
<accession>A0A8H7D584</accession>
<keyword evidence="2" id="KW-1185">Reference proteome</keyword>
<sequence>MPSPVQSAHEIMVPFFDAESAGALVHVNWQQNLSQRKADYYALTADNITTGEQVPFFIAAEYYKSSMKANPNHIANVGELVAGEGYKLKVDDRLQYGQKNAQGELRFVVYHDKERKPYQHRFIETAVGSATAGKAAEMAKAFGVGAAGDQIMGQLKCFVGDYLHTF</sequence>
<protein>
    <submittedName>
        <fullName evidence="1">Uncharacterized protein</fullName>
    </submittedName>
</protein>
<evidence type="ECO:0000313" key="1">
    <source>
        <dbReference type="EMBL" id="KAF7359817.1"/>
    </source>
</evidence>
<reference evidence="1" key="1">
    <citation type="submission" date="2020-05" db="EMBL/GenBank/DDBJ databases">
        <title>Mycena genomes resolve the evolution of fungal bioluminescence.</title>
        <authorList>
            <person name="Tsai I.J."/>
        </authorList>
    </citation>
    <scope>NUCLEOTIDE SEQUENCE</scope>
    <source>
        <strain evidence="1">CCC161011</strain>
    </source>
</reference>
<evidence type="ECO:0000313" key="2">
    <source>
        <dbReference type="Proteomes" id="UP000620124"/>
    </source>
</evidence>
<gene>
    <name evidence="1" type="ORF">MVEN_00706900</name>
</gene>